<sequence>MKKKWVSALALVLLSSTVLAACTKNSVAPESSEDAAGGQQGPVQISVFAQQDNSIDLKTNKFTTFIEDKFNAKFKFEIIPYDGAKEKRQISLASGDYPDSYILTAYIDQFSQADLLKYGKQGILVPLNDLINQYAPNIKAAMEKDPTFKSFITAPDGNIYGLGSYSQCFHCSYPNKMWINTSWLKKLNLEMPKTTEDFKKVLQAFKKNDPNGNGKADEVPLSGSTEEFGVHVIPFLMNGFIYNDDRNYLTMSGGKVDTAANKPEWKEGLAYIKSLYDEGLIDPGAFTQNAEAFKKIGENAGTQILGAGAGMHPAIFVNIDKGNRNSADYNPVPPLTGPHGALATHDGGGLSPGAKFVITNKASKEAQVTLIKMVDYMFTTEGQTNAASGMEGIDWRKPKEGEVALGKGVKPQVASIPSVEGEAPRNAGWSGMGHFYQPKEYRDSFVQGTDVYDSANYERRLYDATLLYQGHEPKEIYPLWAVWINPDETDEASILQTNLKNYIDQNSLQFITGNKDLNKDWDAYVKGLENLKIKRYLEILQKAYDTAAYKK</sequence>
<keyword evidence="1" id="KW-1003">Cell membrane</keyword>
<reference evidence="7 8" key="1">
    <citation type="submission" date="2024-04" db="EMBL/GenBank/DDBJ databases">
        <title>draft genome sequnece of Paenibacillus filicis.</title>
        <authorList>
            <person name="Kim D.-U."/>
        </authorList>
    </citation>
    <scope>NUCLEOTIDE SEQUENCE [LARGE SCALE GENOMIC DNA]</scope>
    <source>
        <strain evidence="7 8">KACC14197</strain>
    </source>
</reference>
<keyword evidence="4" id="KW-0564">Palmitate</keyword>
<evidence type="ECO:0000313" key="7">
    <source>
        <dbReference type="EMBL" id="MEK8130278.1"/>
    </source>
</evidence>
<dbReference type="Gene3D" id="3.40.190.10">
    <property type="entry name" value="Periplasmic binding protein-like II"/>
    <property type="match status" value="2"/>
</dbReference>
<dbReference type="InterPro" id="IPR050490">
    <property type="entry name" value="Bact_solute-bd_prot1"/>
</dbReference>
<dbReference type="SUPFAM" id="SSF53850">
    <property type="entry name" value="Periplasmic binding protein-like II"/>
    <property type="match status" value="1"/>
</dbReference>
<keyword evidence="2 6" id="KW-0732">Signal</keyword>
<comment type="caution">
    <text evidence="7">The sequence shown here is derived from an EMBL/GenBank/DDBJ whole genome shotgun (WGS) entry which is preliminary data.</text>
</comment>
<dbReference type="Pfam" id="PF13416">
    <property type="entry name" value="SBP_bac_8"/>
    <property type="match status" value="1"/>
</dbReference>
<proteinExistence type="predicted"/>
<gene>
    <name evidence="7" type="ORF">WMW72_20430</name>
</gene>
<organism evidence="7 8">
    <name type="scientific">Paenibacillus filicis</name>
    <dbReference type="NCBI Taxonomy" id="669464"/>
    <lineage>
        <taxon>Bacteria</taxon>
        <taxon>Bacillati</taxon>
        <taxon>Bacillota</taxon>
        <taxon>Bacilli</taxon>
        <taxon>Bacillales</taxon>
        <taxon>Paenibacillaceae</taxon>
        <taxon>Paenibacillus</taxon>
    </lineage>
</organism>
<protein>
    <submittedName>
        <fullName evidence="7">Extracellular solute-binding protein</fullName>
    </submittedName>
</protein>
<evidence type="ECO:0000256" key="5">
    <source>
        <dbReference type="ARBA" id="ARBA00023288"/>
    </source>
</evidence>
<dbReference type="PANTHER" id="PTHR43649">
    <property type="entry name" value="ARABINOSE-BINDING PROTEIN-RELATED"/>
    <property type="match status" value="1"/>
</dbReference>
<dbReference type="PANTHER" id="PTHR43649:SF33">
    <property type="entry name" value="POLYGALACTURONAN_RHAMNOGALACTURONAN-BINDING PROTEIN YTCQ"/>
    <property type="match status" value="1"/>
</dbReference>
<accession>A0ABU9DQB4</accession>
<evidence type="ECO:0000256" key="1">
    <source>
        <dbReference type="ARBA" id="ARBA00022475"/>
    </source>
</evidence>
<evidence type="ECO:0000256" key="3">
    <source>
        <dbReference type="ARBA" id="ARBA00023136"/>
    </source>
</evidence>
<evidence type="ECO:0000256" key="4">
    <source>
        <dbReference type="ARBA" id="ARBA00023139"/>
    </source>
</evidence>
<feature type="signal peptide" evidence="6">
    <location>
        <begin position="1"/>
        <end position="20"/>
    </location>
</feature>
<dbReference type="PROSITE" id="PS51257">
    <property type="entry name" value="PROKAR_LIPOPROTEIN"/>
    <property type="match status" value="1"/>
</dbReference>
<keyword evidence="8" id="KW-1185">Reference proteome</keyword>
<dbReference type="RefSeq" id="WP_341417412.1">
    <property type="nucleotide sequence ID" value="NZ_JBBPCC010000014.1"/>
</dbReference>
<name>A0ABU9DQB4_9BACL</name>
<keyword evidence="3" id="KW-0472">Membrane</keyword>
<dbReference type="InterPro" id="IPR006059">
    <property type="entry name" value="SBP"/>
</dbReference>
<keyword evidence="5" id="KW-0449">Lipoprotein</keyword>
<dbReference type="Proteomes" id="UP001469365">
    <property type="component" value="Unassembled WGS sequence"/>
</dbReference>
<dbReference type="EMBL" id="JBBPCC010000014">
    <property type="protein sequence ID" value="MEK8130278.1"/>
    <property type="molecule type" value="Genomic_DNA"/>
</dbReference>
<feature type="chain" id="PRO_5046513161" evidence="6">
    <location>
        <begin position="21"/>
        <end position="551"/>
    </location>
</feature>
<evidence type="ECO:0000313" key="8">
    <source>
        <dbReference type="Proteomes" id="UP001469365"/>
    </source>
</evidence>
<evidence type="ECO:0000256" key="6">
    <source>
        <dbReference type="SAM" id="SignalP"/>
    </source>
</evidence>
<evidence type="ECO:0000256" key="2">
    <source>
        <dbReference type="ARBA" id="ARBA00022729"/>
    </source>
</evidence>